<accession>A0A4Q2UZS3</accession>
<reference evidence="2 3" key="1">
    <citation type="submission" date="2016-12" db="EMBL/GenBank/DDBJ databases">
        <title>Draft genome sequence of Fusarium oxysporum causing rot on Narcissus.</title>
        <authorList>
            <person name="Armitage A.D."/>
            <person name="Taylor A."/>
            <person name="Clarkson J.P."/>
            <person name="Harrison R.J."/>
            <person name="Jackson A.C."/>
        </authorList>
    </citation>
    <scope>NUCLEOTIDE SEQUENCE [LARGE SCALE GENOMIC DNA]</scope>
    <source>
        <strain evidence="2 3">N139</strain>
    </source>
</reference>
<dbReference type="Pfam" id="PF02037">
    <property type="entry name" value="SAP"/>
    <property type="match status" value="1"/>
</dbReference>
<dbReference type="Gene3D" id="1.10.720.30">
    <property type="entry name" value="SAP domain"/>
    <property type="match status" value="1"/>
</dbReference>
<organism evidence="2 3">
    <name type="scientific">Fusarium oxysporum f. sp. narcissi</name>
    <dbReference type="NCBI Taxonomy" id="451672"/>
    <lineage>
        <taxon>Eukaryota</taxon>
        <taxon>Fungi</taxon>
        <taxon>Dikarya</taxon>
        <taxon>Ascomycota</taxon>
        <taxon>Pezizomycotina</taxon>
        <taxon>Sordariomycetes</taxon>
        <taxon>Hypocreomycetidae</taxon>
        <taxon>Hypocreales</taxon>
        <taxon>Nectriaceae</taxon>
        <taxon>Fusarium</taxon>
        <taxon>Fusarium oxysporum species complex</taxon>
    </lineage>
</organism>
<name>A0A4Q2UZS3_FUSOX</name>
<evidence type="ECO:0000313" key="2">
    <source>
        <dbReference type="EMBL" id="RYC77949.1"/>
    </source>
</evidence>
<feature type="domain" description="SAP" evidence="1">
    <location>
        <begin position="117"/>
        <end position="151"/>
    </location>
</feature>
<protein>
    <recommendedName>
        <fullName evidence="1">SAP domain-containing protein</fullName>
    </recommendedName>
</protein>
<dbReference type="InterPro" id="IPR036361">
    <property type="entry name" value="SAP_dom_sf"/>
</dbReference>
<comment type="caution">
    <text evidence="2">The sequence shown here is derived from an EMBL/GenBank/DDBJ whole genome shotgun (WGS) entry which is preliminary data.</text>
</comment>
<dbReference type="PROSITE" id="PS50800">
    <property type="entry name" value="SAP"/>
    <property type="match status" value="1"/>
</dbReference>
<sequence>MEIYELEEERKGKTEWSVSDRRIMTTWTVRRAWDRIKTQRDMISESFLRAGITSRPDGSQDHLISIKGIEDIDFSGWEKAGDISIKSEELVDRLCDEEELSFGPDEEYDEVTLVFALRRLKVAQLRQMASLNRISSLGKKSDLIERLRSHFTSIGTTEDCITVQIDGPEVIAQAVDS</sequence>
<dbReference type="InterPro" id="IPR003034">
    <property type="entry name" value="SAP_dom"/>
</dbReference>
<gene>
    <name evidence="2" type="ORF">BFJ63_vAg19177</name>
</gene>
<dbReference type="SUPFAM" id="SSF68906">
    <property type="entry name" value="SAP domain"/>
    <property type="match status" value="1"/>
</dbReference>
<dbReference type="Proteomes" id="UP000290540">
    <property type="component" value="Unassembled WGS sequence"/>
</dbReference>
<proteinExistence type="predicted"/>
<evidence type="ECO:0000259" key="1">
    <source>
        <dbReference type="PROSITE" id="PS50800"/>
    </source>
</evidence>
<dbReference type="EMBL" id="MQTW01001591">
    <property type="protein sequence ID" value="RYC77949.1"/>
    <property type="molecule type" value="Genomic_DNA"/>
</dbReference>
<evidence type="ECO:0000313" key="3">
    <source>
        <dbReference type="Proteomes" id="UP000290540"/>
    </source>
</evidence>
<dbReference type="AlphaFoldDB" id="A0A4Q2UZS3"/>